<dbReference type="Pfam" id="PF00400">
    <property type="entry name" value="WD40"/>
    <property type="match status" value="2"/>
</dbReference>
<dbReference type="STRING" id="46731.A0A3M6UB78"/>
<dbReference type="InterPro" id="IPR015943">
    <property type="entry name" value="WD40/YVTN_repeat-like_dom_sf"/>
</dbReference>
<feature type="compositionally biased region" description="Acidic residues" evidence="1">
    <location>
        <begin position="61"/>
        <end position="72"/>
    </location>
</feature>
<protein>
    <submittedName>
        <fullName evidence="2">Uncharacterized protein</fullName>
    </submittedName>
</protein>
<dbReference type="EMBL" id="RCHS01001883">
    <property type="protein sequence ID" value="RMX50895.1"/>
    <property type="molecule type" value="Genomic_DNA"/>
</dbReference>
<dbReference type="SUPFAM" id="SSF50978">
    <property type="entry name" value="WD40 repeat-like"/>
    <property type="match status" value="1"/>
</dbReference>
<dbReference type="Pfam" id="PF02995">
    <property type="entry name" value="DUF229"/>
    <property type="match status" value="1"/>
</dbReference>
<dbReference type="InterPro" id="IPR004245">
    <property type="entry name" value="DUF229"/>
</dbReference>
<dbReference type="InterPro" id="IPR036322">
    <property type="entry name" value="WD40_repeat_dom_sf"/>
</dbReference>
<evidence type="ECO:0000313" key="2">
    <source>
        <dbReference type="EMBL" id="RMX50895.1"/>
    </source>
</evidence>
<comment type="caution">
    <text evidence="2">The sequence shown here is derived from an EMBL/GenBank/DDBJ whole genome shotgun (WGS) entry which is preliminary data.</text>
</comment>
<dbReference type="Proteomes" id="UP000275408">
    <property type="component" value="Unassembled WGS sequence"/>
</dbReference>
<dbReference type="Gene3D" id="3.40.720.10">
    <property type="entry name" value="Alkaline Phosphatase, subunit A"/>
    <property type="match status" value="1"/>
</dbReference>
<dbReference type="SMART" id="SM00320">
    <property type="entry name" value="WD40"/>
    <property type="match status" value="3"/>
</dbReference>
<dbReference type="PANTHER" id="PTHR10974:SF39">
    <property type="entry name" value="E2F TRANSCRIPTION FACTOR CC-MB DOMAIN-CONTAINING PROTEIN"/>
    <property type="match status" value="1"/>
</dbReference>
<accession>A0A3M6UB78</accession>
<dbReference type="InterPro" id="IPR001680">
    <property type="entry name" value="WD40_rpt"/>
</dbReference>
<dbReference type="PANTHER" id="PTHR10974">
    <property type="entry name" value="FI08016P-RELATED"/>
    <property type="match status" value="1"/>
</dbReference>
<dbReference type="OrthoDB" id="413313at2759"/>
<name>A0A3M6UB78_POCDA</name>
<dbReference type="InterPro" id="IPR017850">
    <property type="entry name" value="Alkaline_phosphatase_core_sf"/>
</dbReference>
<feature type="region of interest" description="Disordered" evidence="1">
    <location>
        <begin position="1"/>
        <end position="80"/>
    </location>
</feature>
<gene>
    <name evidence="2" type="ORF">pdam_00016122</name>
</gene>
<dbReference type="Gene3D" id="2.130.10.10">
    <property type="entry name" value="YVTN repeat-like/Quinoprotein amine dehydrogenase"/>
    <property type="match status" value="1"/>
</dbReference>
<reference evidence="2 3" key="1">
    <citation type="journal article" date="2018" name="Sci. Rep.">
        <title>Comparative analysis of the Pocillopora damicornis genome highlights role of immune system in coral evolution.</title>
        <authorList>
            <person name="Cunning R."/>
            <person name="Bay R.A."/>
            <person name="Gillette P."/>
            <person name="Baker A.C."/>
            <person name="Traylor-Knowles N."/>
        </authorList>
    </citation>
    <scope>NUCLEOTIDE SEQUENCE [LARGE SCALE GENOMIC DNA]</scope>
    <source>
        <strain evidence="2">RSMAS</strain>
        <tissue evidence="2">Whole animal</tissue>
    </source>
</reference>
<sequence length="1090" mass="123352">MSGFFLSDSKGSASKPRKRQAKSSQISGFRNKKQRGKQSLSKAEHIDEDEFGSDSDVPSDKEEDIPGEEESSDHETAQEKRLRLAKQYLAQLEKEEQEKKESDDIDHDAIAHRLKQDVLEQTGKFQKRVASQYTQPSPAGIRVLKGHQLSVTCLCVSPDDNSLSLWSVSKKKPLCTIPNAHSKPDGNSDDSIPDESWITSIASLRSTDLLASGSCDSCIKLWECGDGFRSLKQLFSVSMVGFVNALAFSNDGNNLIAGIGQEHRLGRWWRLKKAKNCQCLEGKRMYHDRGSDHLAQQSESRRKWNSLLEWQKKLRYQLKQVKLTSNKTYSACPSLSVQEVSSLTFSSSCRLPKVRQEACALAKSFFTTDPRNQTCNSTQMDLCKIEKTVWGLPKIECHITSCGSSDIISVGFVNPEDGSLSWKHFSFLQDVEKTLNNYVQSTPTNAYFPFAFLRCDEFWNPTAKTQLFILPSRSVSAEKPRRETNKKLINVNIILIDSVSRPHFYRSLPQTVKAFRSINSNSSSLVLDFELFHAIKQRTFESINALFSGELSDVKEFINPVPVKAGVMFGKFKSLGYQTMWQEDMCWAHEWGLVRNLKVMNKSLTLSRVWHNLARVLQNNSIDFTGITHSSCEVLRRFGVSDIFHGPSNLCYGGKNYHALFLEHLEHSIKEGHMDSEKKPLFAFSMLNVGHEESGCRIQTFDSALSNFVNMLASDPNTLSIVLSDHGNNYGSYPRTMEGRFEVFQPHLFMIIPKRVQNLLGKNKIRILKQNQGRLVSIVDLHHTLMAIAAEFGNEWLPQNLGLLQPVLSNRTCDDLGLLISTLCICQGWMTKVNTNSFHFIIAEFALGQLNNNIQTQFLENFQAKRPLSGFQSCERLRGERFDNIREKWIGEVLTVTLDIYVQNQEIFSVTVQVTSGSVIMDMKLTQFTRVSSYGSYQTCADKGLDPRLCVCKNGPSLHESGTTANRLFTENGNYMKATEPPTTMWHHDGNVFNSATTADNIHENCLFILLREHISGVILEAANYCSFVTYTIDLDLSLSNMKISERVPLRKELGPGVILFLMAINQLDPNINWSWKYTVNFSWKIVPVN</sequence>
<organism evidence="2 3">
    <name type="scientific">Pocillopora damicornis</name>
    <name type="common">Cauliflower coral</name>
    <name type="synonym">Millepora damicornis</name>
    <dbReference type="NCBI Taxonomy" id="46731"/>
    <lineage>
        <taxon>Eukaryota</taxon>
        <taxon>Metazoa</taxon>
        <taxon>Cnidaria</taxon>
        <taxon>Anthozoa</taxon>
        <taxon>Hexacorallia</taxon>
        <taxon>Scleractinia</taxon>
        <taxon>Astrocoeniina</taxon>
        <taxon>Pocilloporidae</taxon>
        <taxon>Pocillopora</taxon>
    </lineage>
</organism>
<dbReference type="AlphaFoldDB" id="A0A3M6UB78"/>
<dbReference type="GO" id="GO:0005615">
    <property type="term" value="C:extracellular space"/>
    <property type="evidence" value="ECO:0007669"/>
    <property type="project" value="TreeGrafter"/>
</dbReference>
<evidence type="ECO:0000313" key="3">
    <source>
        <dbReference type="Proteomes" id="UP000275408"/>
    </source>
</evidence>
<keyword evidence="3" id="KW-1185">Reference proteome</keyword>
<proteinExistence type="predicted"/>
<dbReference type="SUPFAM" id="SSF53649">
    <property type="entry name" value="Alkaline phosphatase-like"/>
    <property type="match status" value="1"/>
</dbReference>
<evidence type="ECO:0000256" key="1">
    <source>
        <dbReference type="SAM" id="MobiDB-lite"/>
    </source>
</evidence>